<evidence type="ECO:0000256" key="2">
    <source>
        <dbReference type="ARBA" id="ARBA00023239"/>
    </source>
</evidence>
<evidence type="ECO:0000256" key="1">
    <source>
        <dbReference type="ARBA" id="ARBA00022723"/>
    </source>
</evidence>
<comment type="caution">
    <text evidence="4">The sequence shown here is derived from an EMBL/GenBank/DDBJ whole genome shotgun (WGS) entry which is preliminary data.</text>
</comment>
<dbReference type="InterPro" id="IPR050251">
    <property type="entry name" value="HpcH-HpaI_aldolase"/>
</dbReference>
<gene>
    <name evidence="4" type="ORF">TRIATDRAFT_79540</name>
</gene>
<name>G9NZ12_HYPAI</name>
<dbReference type="InterPro" id="IPR005000">
    <property type="entry name" value="Aldolase/citrate-lyase_domain"/>
</dbReference>
<proteinExistence type="predicted"/>
<dbReference type="EMBL" id="ABDG02000025">
    <property type="protein sequence ID" value="EHK44563.1"/>
    <property type="molecule type" value="Genomic_DNA"/>
</dbReference>
<dbReference type="Proteomes" id="UP000005426">
    <property type="component" value="Unassembled WGS sequence"/>
</dbReference>
<dbReference type="Pfam" id="PF03328">
    <property type="entry name" value="HpcH_HpaI"/>
    <property type="match status" value="1"/>
</dbReference>
<evidence type="ECO:0000313" key="5">
    <source>
        <dbReference type="Proteomes" id="UP000005426"/>
    </source>
</evidence>
<dbReference type="AlphaFoldDB" id="G9NZ12"/>
<protein>
    <recommendedName>
        <fullName evidence="3">HpcH/HpaI aldolase/citrate lyase domain-containing protein</fullName>
    </recommendedName>
</protein>
<dbReference type="OrthoDB" id="2326446at2759"/>
<evidence type="ECO:0000313" key="4">
    <source>
        <dbReference type="EMBL" id="EHK44563.1"/>
    </source>
</evidence>
<keyword evidence="1" id="KW-0479">Metal-binding</keyword>
<dbReference type="GO" id="GO:0016832">
    <property type="term" value="F:aldehyde-lyase activity"/>
    <property type="evidence" value="ECO:0007669"/>
    <property type="project" value="TreeGrafter"/>
</dbReference>
<dbReference type="GO" id="GO:0046872">
    <property type="term" value="F:metal ion binding"/>
    <property type="evidence" value="ECO:0007669"/>
    <property type="project" value="UniProtKB-KW"/>
</dbReference>
<dbReference type="HOGENOM" id="CLU_059964_2_1_1"/>
<feature type="domain" description="HpcH/HpaI aldolase/citrate lyase" evidence="3">
    <location>
        <begin position="57"/>
        <end position="245"/>
    </location>
</feature>
<keyword evidence="5" id="KW-1185">Reference proteome</keyword>
<dbReference type="PANTHER" id="PTHR30502">
    <property type="entry name" value="2-KETO-3-DEOXY-L-RHAMNONATE ALDOLASE"/>
    <property type="match status" value="1"/>
</dbReference>
<dbReference type="Gene3D" id="3.20.20.60">
    <property type="entry name" value="Phosphoenolpyruvate-binding domains"/>
    <property type="match status" value="1"/>
</dbReference>
<keyword evidence="2" id="KW-0456">Lyase</keyword>
<dbReference type="KEGG" id="tatv:25785451"/>
<organism evidence="4 5">
    <name type="scientific">Hypocrea atroviridis (strain ATCC 20476 / IMI 206040)</name>
    <name type="common">Trichoderma atroviride</name>
    <dbReference type="NCBI Taxonomy" id="452589"/>
    <lineage>
        <taxon>Eukaryota</taxon>
        <taxon>Fungi</taxon>
        <taxon>Dikarya</taxon>
        <taxon>Ascomycota</taxon>
        <taxon>Pezizomycotina</taxon>
        <taxon>Sordariomycetes</taxon>
        <taxon>Hypocreomycetidae</taxon>
        <taxon>Hypocreales</taxon>
        <taxon>Hypocreaceae</taxon>
        <taxon>Trichoderma</taxon>
    </lineage>
</organism>
<dbReference type="GeneID" id="25785451"/>
<reference evidence="4 5" key="1">
    <citation type="journal article" date="2011" name="Genome Biol.">
        <title>Comparative genome sequence analysis underscores mycoparasitism as the ancestral life style of Trichoderma.</title>
        <authorList>
            <person name="Kubicek C.P."/>
            <person name="Herrera-Estrella A."/>
            <person name="Seidl-Seiboth V."/>
            <person name="Martinez D.A."/>
            <person name="Druzhinina I.S."/>
            <person name="Thon M."/>
            <person name="Zeilinger S."/>
            <person name="Casas-Flores S."/>
            <person name="Horwitz B.A."/>
            <person name="Mukherjee P.K."/>
            <person name="Mukherjee M."/>
            <person name="Kredics L."/>
            <person name="Alcaraz L.D."/>
            <person name="Aerts A."/>
            <person name="Antal Z."/>
            <person name="Atanasova L."/>
            <person name="Cervantes-Badillo M.G."/>
            <person name="Challacombe J."/>
            <person name="Chertkov O."/>
            <person name="McCluskey K."/>
            <person name="Coulpier F."/>
            <person name="Deshpande N."/>
            <person name="von Doehren H."/>
            <person name="Ebbole D.J."/>
            <person name="Esquivel-Naranjo E.U."/>
            <person name="Fekete E."/>
            <person name="Flipphi M."/>
            <person name="Glaser F."/>
            <person name="Gomez-Rodriguez E.Y."/>
            <person name="Gruber S."/>
            <person name="Han C."/>
            <person name="Henrissat B."/>
            <person name="Hermosa R."/>
            <person name="Hernandez-Onate M."/>
            <person name="Karaffa L."/>
            <person name="Kosti I."/>
            <person name="Le Crom S."/>
            <person name="Lindquist E."/>
            <person name="Lucas S."/>
            <person name="Luebeck M."/>
            <person name="Luebeck P.S."/>
            <person name="Margeot A."/>
            <person name="Metz B."/>
            <person name="Misra M."/>
            <person name="Nevalainen H."/>
            <person name="Omann M."/>
            <person name="Packer N."/>
            <person name="Perrone G."/>
            <person name="Uresti-Rivera E.E."/>
            <person name="Salamov A."/>
            <person name="Schmoll M."/>
            <person name="Seiboth B."/>
            <person name="Shapiro H."/>
            <person name="Sukno S."/>
            <person name="Tamayo-Ramos J.A."/>
            <person name="Tisch D."/>
            <person name="Wiest A."/>
            <person name="Wilkinson H.H."/>
            <person name="Zhang M."/>
            <person name="Coutinho P.M."/>
            <person name="Kenerley C.M."/>
            <person name="Monte E."/>
            <person name="Baker S.E."/>
            <person name="Grigoriev I.V."/>
        </authorList>
    </citation>
    <scope>NUCLEOTIDE SEQUENCE [LARGE SCALE GENOMIC DNA]</scope>
    <source>
        <strain evidence="5">ATCC 20476 / IMI 206040</strain>
    </source>
</reference>
<sequence length="294" mass="32150">MSGQGYLDNTALHAQAKWRSALLTYPGNLKEALREAQKDAKKTMYGIAQGIPSSFLTKVYASVRPDFVWIDVEHGMFDRIVLHDAIHAAQHHSEGKTMALVRIPKEDEWVLTTALDAGAAGIIIPHSESKEEVEEFMKKIYYPPLGNRSFSPWVFTPGISDASLYPDDAFNMKTANNHIAVIPQIESVKGIANVEEIASIPGVSALMFGPGDFMADAGVPLSLGEPHPTLVSAMESMSKASKKFDKPLWGAARSLDMVPQMIESGYRAIMFLDVWSIANMVKSTIEKAKGSVAI</sequence>
<dbReference type="eggNOG" id="ENOG502SJMS">
    <property type="taxonomic scope" value="Eukaryota"/>
</dbReference>
<dbReference type="STRING" id="452589.G9NZ12"/>
<dbReference type="PANTHER" id="PTHR30502:SF8">
    <property type="entry name" value="SYNTHASE, PUTATIVE-RELATED"/>
    <property type="match status" value="1"/>
</dbReference>
<dbReference type="GO" id="GO:0005737">
    <property type="term" value="C:cytoplasm"/>
    <property type="evidence" value="ECO:0007669"/>
    <property type="project" value="TreeGrafter"/>
</dbReference>
<dbReference type="SUPFAM" id="SSF51621">
    <property type="entry name" value="Phosphoenolpyruvate/pyruvate domain"/>
    <property type="match status" value="1"/>
</dbReference>
<dbReference type="OMA" id="HGMFDRL"/>
<accession>G9NZ12</accession>
<dbReference type="InterPro" id="IPR015813">
    <property type="entry name" value="Pyrv/PenolPyrv_kinase-like_dom"/>
</dbReference>
<dbReference type="InterPro" id="IPR040442">
    <property type="entry name" value="Pyrv_kinase-like_dom_sf"/>
</dbReference>
<evidence type="ECO:0000259" key="3">
    <source>
        <dbReference type="Pfam" id="PF03328"/>
    </source>
</evidence>